<dbReference type="Gene3D" id="3.10.129.10">
    <property type="entry name" value="Hotdog Thioesterase"/>
    <property type="match status" value="1"/>
</dbReference>
<gene>
    <name evidence="1" type="ORF">EOE66_02160</name>
</gene>
<dbReference type="Pfam" id="PF13279">
    <property type="entry name" value="4HBT_2"/>
    <property type="match status" value="1"/>
</dbReference>
<dbReference type="PANTHER" id="PTHR12475">
    <property type="match status" value="1"/>
</dbReference>
<accession>A0A437RRH9</accession>
<dbReference type="SUPFAM" id="SSF54637">
    <property type="entry name" value="Thioesterase/thiol ester dehydrase-isomerase"/>
    <property type="match status" value="1"/>
</dbReference>
<dbReference type="CDD" id="cd00586">
    <property type="entry name" value="4HBT"/>
    <property type="match status" value="1"/>
</dbReference>
<protein>
    <submittedName>
        <fullName evidence="1">Thioesterase</fullName>
    </submittedName>
</protein>
<organism evidence="1 2">
    <name type="scientific">Rubrivivax rivuli</name>
    <dbReference type="NCBI Taxonomy" id="1862385"/>
    <lineage>
        <taxon>Bacteria</taxon>
        <taxon>Pseudomonadati</taxon>
        <taxon>Pseudomonadota</taxon>
        <taxon>Betaproteobacteria</taxon>
        <taxon>Burkholderiales</taxon>
        <taxon>Sphaerotilaceae</taxon>
        <taxon>Rubrivivax</taxon>
    </lineage>
</organism>
<dbReference type="Proteomes" id="UP000285575">
    <property type="component" value="Unassembled WGS sequence"/>
</dbReference>
<dbReference type="InterPro" id="IPR051490">
    <property type="entry name" value="THEM6_lcsJ_thioesterase"/>
</dbReference>
<evidence type="ECO:0000313" key="2">
    <source>
        <dbReference type="Proteomes" id="UP000285575"/>
    </source>
</evidence>
<keyword evidence="2" id="KW-1185">Reference proteome</keyword>
<dbReference type="InterPro" id="IPR029069">
    <property type="entry name" value="HotDog_dom_sf"/>
</dbReference>
<dbReference type="AlphaFoldDB" id="A0A437RRH9"/>
<dbReference type="PANTHER" id="PTHR12475:SF4">
    <property type="entry name" value="PROTEIN THEM6"/>
    <property type="match status" value="1"/>
</dbReference>
<dbReference type="RefSeq" id="WP_128227037.1">
    <property type="nucleotide sequence ID" value="NZ_SACR01000001.1"/>
</dbReference>
<name>A0A437RRH9_9BURK</name>
<dbReference type="EMBL" id="SACR01000001">
    <property type="protein sequence ID" value="RVU49400.1"/>
    <property type="molecule type" value="Genomic_DNA"/>
</dbReference>
<sequence>MNLYLRLLWALLRSARLQPIEPGAWIERRLRVLPNDLDINGHMNNGRYLTIVDLMLVEYFVRSGFARVMLKAGWRPMSGGAFITYRKGLTPWQRYRIRFSLAGADHAWNYMRFEFLREDGTPCAAGYMKGAAVSRNGLVPNERSYARLGREFTQQALPVPVQHWLAAEAGVMKDFEAAT</sequence>
<reference evidence="1 2" key="1">
    <citation type="submission" date="2019-01" db="EMBL/GenBank/DDBJ databases">
        <authorList>
            <person name="Chen W.-M."/>
        </authorList>
    </citation>
    <scope>NUCLEOTIDE SEQUENCE [LARGE SCALE GENOMIC DNA]</scope>
    <source>
        <strain evidence="1 2">KYPY4</strain>
    </source>
</reference>
<evidence type="ECO:0000313" key="1">
    <source>
        <dbReference type="EMBL" id="RVU49400.1"/>
    </source>
</evidence>
<comment type="caution">
    <text evidence="1">The sequence shown here is derived from an EMBL/GenBank/DDBJ whole genome shotgun (WGS) entry which is preliminary data.</text>
</comment>
<proteinExistence type="predicted"/>
<dbReference type="OrthoDB" id="3727779at2"/>